<evidence type="ECO:0000256" key="4">
    <source>
        <dbReference type="PIRSR" id="PIRSR005539-1"/>
    </source>
</evidence>
<dbReference type="eggNOG" id="COG2267">
    <property type="taxonomic scope" value="Bacteria"/>
</dbReference>
<dbReference type="NCBIfam" id="TIGR01250">
    <property type="entry name" value="pro_imino_pep_2"/>
    <property type="match status" value="1"/>
</dbReference>
<evidence type="ECO:0000313" key="6">
    <source>
        <dbReference type="EMBL" id="KFC09286.1"/>
    </source>
</evidence>
<dbReference type="Pfam" id="PF00561">
    <property type="entry name" value="Abhydrolase_1"/>
    <property type="match status" value="1"/>
</dbReference>
<dbReference type="OrthoDB" id="9773293at2"/>
<comment type="caution">
    <text evidence="6">The sequence shown here is derived from an EMBL/GenBank/DDBJ whole genome shotgun (WGS) entry which is preliminary data.</text>
</comment>
<dbReference type="PANTHER" id="PTHR43194:SF2">
    <property type="entry name" value="PEROXISOMAL MEMBRANE PROTEIN LPX1"/>
    <property type="match status" value="1"/>
</dbReference>
<dbReference type="EMBL" id="JMTB01000042">
    <property type="protein sequence ID" value="KFC09286.1"/>
    <property type="molecule type" value="Genomic_DNA"/>
</dbReference>
<dbReference type="InterPro" id="IPR005945">
    <property type="entry name" value="Pro_imino_pep"/>
</dbReference>
<evidence type="ECO:0000256" key="2">
    <source>
        <dbReference type="ARBA" id="ARBA00022801"/>
    </source>
</evidence>
<dbReference type="EC" id="3.4.-.-" evidence="6"/>
<keyword evidence="6" id="KW-0031">Aminopeptidase</keyword>
<dbReference type="Proteomes" id="UP000028630">
    <property type="component" value="Unassembled WGS sequence"/>
</dbReference>
<dbReference type="PANTHER" id="PTHR43194">
    <property type="entry name" value="HYDROLASE ALPHA/BETA FOLD FAMILY"/>
    <property type="match status" value="1"/>
</dbReference>
<proteinExistence type="inferred from homology"/>
<dbReference type="Gene3D" id="3.40.50.1820">
    <property type="entry name" value="alpha/beta hydrolase"/>
    <property type="match status" value="1"/>
</dbReference>
<dbReference type="EC" id="3.5.1.101" evidence="6"/>
<keyword evidence="2 3" id="KW-0378">Hydrolase</keyword>
<keyword evidence="7" id="KW-1185">Reference proteome</keyword>
<evidence type="ECO:0000259" key="5">
    <source>
        <dbReference type="Pfam" id="PF00561"/>
    </source>
</evidence>
<comment type="similarity">
    <text evidence="1">Belongs to the peptidase S33 family.</text>
</comment>
<evidence type="ECO:0000256" key="3">
    <source>
        <dbReference type="PIRNR" id="PIRNR005539"/>
    </source>
</evidence>
<dbReference type="PIRSF" id="PIRSF005539">
    <property type="entry name" value="Pept_S33_TRI_F1"/>
    <property type="match status" value="1"/>
</dbReference>
<dbReference type="InterPro" id="IPR050228">
    <property type="entry name" value="Carboxylesterase_BioH"/>
</dbReference>
<feature type="active site" description="Nucleophile" evidence="4">
    <location>
        <position position="108"/>
    </location>
</feature>
<dbReference type="EC" id="3.4.11.5" evidence="6"/>
<gene>
    <name evidence="6" type="ORF">GTGU_01011</name>
</gene>
<keyword evidence="6" id="KW-0645">Protease</keyword>
<dbReference type="InterPro" id="IPR029058">
    <property type="entry name" value="AB_hydrolase_fold"/>
</dbReference>
<dbReference type="GO" id="GO:0004177">
    <property type="term" value="F:aminopeptidase activity"/>
    <property type="evidence" value="ECO:0007669"/>
    <property type="project" value="UniProtKB-KW"/>
</dbReference>
<accession>A0A085AGE1</accession>
<organism evidence="6 7">
    <name type="scientific">Trabulsiella guamensis ATCC 49490</name>
    <dbReference type="NCBI Taxonomy" id="1005994"/>
    <lineage>
        <taxon>Bacteria</taxon>
        <taxon>Pseudomonadati</taxon>
        <taxon>Pseudomonadota</taxon>
        <taxon>Gammaproteobacteria</taxon>
        <taxon>Enterobacterales</taxon>
        <taxon>Enterobacteriaceae</taxon>
        <taxon>Trabulsiella</taxon>
    </lineage>
</organism>
<protein>
    <submittedName>
        <fullName evidence="6">Proline iminopeptidase</fullName>
        <ecNumber evidence="6">3.4.-.-</ecNumber>
        <ecNumber evidence="6">3.4.11.5</ecNumber>
        <ecNumber evidence="6">3.5.1.101</ecNumber>
    </submittedName>
</protein>
<evidence type="ECO:0000313" key="7">
    <source>
        <dbReference type="Proteomes" id="UP000028630"/>
    </source>
</evidence>
<dbReference type="InterPro" id="IPR002410">
    <property type="entry name" value="Peptidase_S33"/>
</dbReference>
<reference evidence="7" key="1">
    <citation type="submission" date="2014-05" db="EMBL/GenBank/DDBJ databases">
        <title>ATOL: Assembling a taxonomically balanced genome-scale reconstruction of the evolutionary history of the Enterobacteriaceae.</title>
        <authorList>
            <person name="Plunkett G. III"/>
            <person name="Neeno-Eckwall E.C."/>
            <person name="Glasner J.D."/>
            <person name="Perna N.T."/>
        </authorList>
    </citation>
    <scope>NUCLEOTIDE SEQUENCE [LARGE SCALE GENOMIC DNA]</scope>
    <source>
        <strain evidence="7">ATCC 49490</strain>
    </source>
</reference>
<dbReference type="InterPro" id="IPR000073">
    <property type="entry name" value="AB_hydrolase_1"/>
</dbReference>
<dbReference type="SUPFAM" id="SSF53474">
    <property type="entry name" value="alpha/beta-Hydrolases"/>
    <property type="match status" value="1"/>
</dbReference>
<evidence type="ECO:0000256" key="1">
    <source>
        <dbReference type="ARBA" id="ARBA00010088"/>
    </source>
</evidence>
<sequence>MYTVREGFAPFQGYQTWFRICGDLHNGQTPLVVAHGGPGCTHDYVDAFKDIAETGHSVIHYDQLGNGRSTHLPDVDPSFWQPSLFLAELTNLLLTLGIEDDYALLGQSWGGMLVAEHAVTQPSGLKALILADTPASMTLWMEAAARLRAELPAEVQATLLEHEKAGTLDSEEYKAASMVFYQRHVCHLDPWPEELLRTFAALESNPGVYLAMNGPSEFHIIGSLKNWSIVDRLGKIAVPTLLISGRYDEATPEVVQPFMDKIPGAQWVIFENSSHMPHIEERQRCMQTVGDFLLRTC</sequence>
<dbReference type="PRINTS" id="PR00793">
    <property type="entry name" value="PROAMNOPTASE"/>
</dbReference>
<dbReference type="RefSeq" id="WP_038154599.1">
    <property type="nucleotide sequence ID" value="NZ_JMTB01000042.1"/>
</dbReference>
<name>A0A085AGE1_9ENTR</name>
<feature type="active site" evidence="4">
    <location>
        <position position="248"/>
    </location>
</feature>
<feature type="active site" description="Proton donor" evidence="4">
    <location>
        <position position="275"/>
    </location>
</feature>
<feature type="domain" description="AB hydrolase-1" evidence="5">
    <location>
        <begin position="30"/>
        <end position="281"/>
    </location>
</feature>
<dbReference type="GO" id="GO:0006508">
    <property type="term" value="P:proteolysis"/>
    <property type="evidence" value="ECO:0007669"/>
    <property type="project" value="InterPro"/>
</dbReference>
<dbReference type="AlphaFoldDB" id="A0A085AGE1"/>